<evidence type="ECO:0000256" key="1">
    <source>
        <dbReference type="ARBA" id="ARBA00010333"/>
    </source>
</evidence>
<dbReference type="PANTHER" id="PTHR30085">
    <property type="entry name" value="AMINO ACID ABC TRANSPORTER PERMEASE"/>
    <property type="match status" value="1"/>
</dbReference>
<evidence type="ECO:0000256" key="4">
    <source>
        <dbReference type="SAM" id="SignalP"/>
    </source>
</evidence>
<gene>
    <name evidence="6" type="ORF">EV666_10218</name>
</gene>
<accession>A0A4R2GWA0</accession>
<dbReference type="CDD" id="cd13692">
    <property type="entry name" value="PBP2_BztA"/>
    <property type="match status" value="1"/>
</dbReference>
<feature type="domain" description="Solute-binding protein family 3/N-terminal" evidence="5">
    <location>
        <begin position="37"/>
        <end position="266"/>
    </location>
</feature>
<comment type="similarity">
    <text evidence="1">Belongs to the bacterial solute-binding protein 3 family.</text>
</comment>
<evidence type="ECO:0000256" key="3">
    <source>
        <dbReference type="ARBA" id="ARBA00022729"/>
    </source>
</evidence>
<evidence type="ECO:0000313" key="6">
    <source>
        <dbReference type="EMBL" id="TCO15044.1"/>
    </source>
</evidence>
<dbReference type="SMART" id="SM00062">
    <property type="entry name" value="PBPb"/>
    <property type="match status" value="1"/>
</dbReference>
<dbReference type="Proteomes" id="UP000294881">
    <property type="component" value="Unassembled WGS sequence"/>
</dbReference>
<reference evidence="6 7" key="1">
    <citation type="submission" date="2019-03" db="EMBL/GenBank/DDBJ databases">
        <title>Genomic Encyclopedia of Type Strains, Phase IV (KMG-IV): sequencing the most valuable type-strain genomes for metagenomic binning, comparative biology and taxonomic classification.</title>
        <authorList>
            <person name="Goeker M."/>
        </authorList>
    </citation>
    <scope>NUCLEOTIDE SEQUENCE [LARGE SCALE GENOMIC DNA]</scope>
    <source>
        <strain evidence="6 7">DSM 22958</strain>
    </source>
</reference>
<evidence type="ECO:0000259" key="5">
    <source>
        <dbReference type="SMART" id="SM00062"/>
    </source>
</evidence>
<keyword evidence="2" id="KW-0813">Transport</keyword>
<sequence length="341" mass="36955">MKRAPVLMAMACGVAAAMANGAPAAAGVLDQVRQRGQVICGANPGLAGFGVPDDKGKWTGFDVDYCRAISAAVFGDPDKVKYVPLTAKDRFTALQTGEIDVLVRNTTWTMSRDTALGASFTNVNFYDGQAFLVRAKLGLKSALELNGATICVQQGTTNELNMADFFRSHKMEYKPVSFGSAAETVRAYDAGRCDAFTSDSSALHAERLRMTNPSEHVVLPELISREPFGAAVRKGDDQWFDVVRWVGYGLVAAEDAGVTKANVDEKRSSDNPELRRMLGAEGKLGPAIGLPDEWLVNVVRAVGNYGEIYDRHFGETSRLKIPRGLNNLWNKGGLMYAPPLR</sequence>
<dbReference type="OrthoDB" id="9777941at2"/>
<dbReference type="RefSeq" id="WP_132002922.1">
    <property type="nucleotide sequence ID" value="NZ_JBHUNN010000002.1"/>
</dbReference>
<dbReference type="InterPro" id="IPR051455">
    <property type="entry name" value="Bact_solute-bind_prot3"/>
</dbReference>
<feature type="chain" id="PRO_5020399179" evidence="4">
    <location>
        <begin position="25"/>
        <end position="341"/>
    </location>
</feature>
<name>A0A4R2GWA0_9HYPH</name>
<comment type="caution">
    <text evidence="6">The sequence shown here is derived from an EMBL/GenBank/DDBJ whole genome shotgun (WGS) entry which is preliminary data.</text>
</comment>
<dbReference type="SUPFAM" id="SSF53850">
    <property type="entry name" value="Periplasmic binding protein-like II"/>
    <property type="match status" value="1"/>
</dbReference>
<dbReference type="AlphaFoldDB" id="A0A4R2GWA0"/>
<dbReference type="PANTHER" id="PTHR30085:SF7">
    <property type="entry name" value="AMINO-ACID ABC TRANSPORTER-BINDING PROTEIN YHDW-RELATED"/>
    <property type="match status" value="1"/>
</dbReference>
<keyword evidence="7" id="KW-1185">Reference proteome</keyword>
<protein>
    <submittedName>
        <fullName evidence="6">General L-amino acid transport system substrate-binding protein</fullName>
    </submittedName>
</protein>
<evidence type="ECO:0000256" key="2">
    <source>
        <dbReference type="ARBA" id="ARBA00022448"/>
    </source>
</evidence>
<evidence type="ECO:0000313" key="7">
    <source>
        <dbReference type="Proteomes" id="UP000294881"/>
    </source>
</evidence>
<dbReference type="InterPro" id="IPR001638">
    <property type="entry name" value="Solute-binding_3/MltF_N"/>
</dbReference>
<proteinExistence type="inferred from homology"/>
<dbReference type="GO" id="GO:0006865">
    <property type="term" value="P:amino acid transport"/>
    <property type="evidence" value="ECO:0007669"/>
    <property type="project" value="TreeGrafter"/>
</dbReference>
<keyword evidence="3 4" id="KW-0732">Signal</keyword>
<dbReference type="Pfam" id="PF00497">
    <property type="entry name" value="SBP_bac_3"/>
    <property type="match status" value="1"/>
</dbReference>
<feature type="signal peptide" evidence="4">
    <location>
        <begin position="1"/>
        <end position="24"/>
    </location>
</feature>
<dbReference type="Gene3D" id="3.40.190.10">
    <property type="entry name" value="Periplasmic binding protein-like II"/>
    <property type="match status" value="2"/>
</dbReference>
<dbReference type="EMBL" id="SLWL01000002">
    <property type="protein sequence ID" value="TCO15044.1"/>
    <property type="molecule type" value="Genomic_DNA"/>
</dbReference>
<organism evidence="6 7">
    <name type="scientific">Camelimonas lactis</name>
    <dbReference type="NCBI Taxonomy" id="659006"/>
    <lineage>
        <taxon>Bacteria</taxon>
        <taxon>Pseudomonadati</taxon>
        <taxon>Pseudomonadota</taxon>
        <taxon>Alphaproteobacteria</taxon>
        <taxon>Hyphomicrobiales</taxon>
        <taxon>Chelatococcaceae</taxon>
        <taxon>Camelimonas</taxon>
    </lineage>
</organism>